<dbReference type="InterPro" id="IPR035386">
    <property type="entry name" value="Arm-DNA-bind_5"/>
</dbReference>
<dbReference type="PROSITE" id="PS51898">
    <property type="entry name" value="TYR_RECOMBINASE"/>
    <property type="match status" value="1"/>
</dbReference>
<dbReference type="Pfam" id="PF13102">
    <property type="entry name" value="Phage_int_SAM_5"/>
    <property type="match status" value="1"/>
</dbReference>
<evidence type="ECO:0000256" key="2">
    <source>
        <dbReference type="ARBA" id="ARBA00022908"/>
    </source>
</evidence>
<organism evidence="9 10">
    <name type="scientific">Lacihabitans soyangensis</name>
    <dbReference type="NCBI Taxonomy" id="869394"/>
    <lineage>
        <taxon>Bacteria</taxon>
        <taxon>Pseudomonadati</taxon>
        <taxon>Bacteroidota</taxon>
        <taxon>Cytophagia</taxon>
        <taxon>Cytophagales</taxon>
        <taxon>Leadbetterellaceae</taxon>
        <taxon>Lacihabitans</taxon>
    </lineage>
</organism>
<protein>
    <submittedName>
        <fullName evidence="9">Site-specific integrase</fullName>
    </submittedName>
</protein>
<dbReference type="GO" id="GO:0003677">
    <property type="term" value="F:DNA binding"/>
    <property type="evidence" value="ECO:0007669"/>
    <property type="project" value="UniProtKB-UniRule"/>
</dbReference>
<proteinExistence type="inferred from homology"/>
<feature type="domain" description="Tyr recombinase" evidence="7">
    <location>
        <begin position="211"/>
        <end position="405"/>
    </location>
</feature>
<dbReference type="InterPro" id="IPR011010">
    <property type="entry name" value="DNA_brk_join_enz"/>
</dbReference>
<keyword evidence="6" id="KW-0175">Coiled coil</keyword>
<dbReference type="Pfam" id="PF00589">
    <property type="entry name" value="Phage_integrase"/>
    <property type="match status" value="1"/>
</dbReference>
<keyword evidence="2" id="KW-0229">DNA integration</keyword>
<comment type="caution">
    <text evidence="9">The sequence shown here is derived from an EMBL/GenBank/DDBJ whole genome shotgun (WGS) entry which is preliminary data.</text>
</comment>
<dbReference type="InterPro" id="IPR044068">
    <property type="entry name" value="CB"/>
</dbReference>
<dbReference type="InterPro" id="IPR010998">
    <property type="entry name" value="Integrase_recombinase_N"/>
</dbReference>
<dbReference type="InterPro" id="IPR002104">
    <property type="entry name" value="Integrase_catalytic"/>
</dbReference>
<evidence type="ECO:0000256" key="5">
    <source>
        <dbReference type="PROSITE-ProRule" id="PRU01248"/>
    </source>
</evidence>
<dbReference type="GO" id="GO:0006310">
    <property type="term" value="P:DNA recombination"/>
    <property type="evidence" value="ECO:0007669"/>
    <property type="project" value="UniProtKB-KW"/>
</dbReference>
<name>A0AAE3H0X6_9BACT</name>
<feature type="coiled-coil region" evidence="6">
    <location>
        <begin position="62"/>
        <end position="89"/>
    </location>
</feature>
<keyword evidence="4" id="KW-0233">DNA recombination</keyword>
<dbReference type="Gene3D" id="1.10.443.10">
    <property type="entry name" value="Intergrase catalytic core"/>
    <property type="match status" value="1"/>
</dbReference>
<sequence>MPTKRPSFSIILDKRTTNADGLFPLKLRVTFDRNSRLYSVGHFISEDTFDKMNSSKLRDERLKDIRVESQNLKNRAEEISRKIEQFNWEEFKSLLFPDQKVERDKSLVSTLFNDYVSTLKSEGRVSTYQSYQTTLNSLENFKSDLKWSEITKEFLNQYEKKMLQEGRSLTTVGIYLRSLRAIYNIAVENSVVTKEAYPFGKKKYKIPAGRNIKKALTIEEIKRIFDFDASFDASYQKAKDFFILSYLCNGLNLKDVCLLKNKDLQGNKLTIVRAKTALTTKSNSKPILIVLHETALGIINKYRNFDVSPDSYIFPFLSKNTTPEDARKRIQNLTKTTNKFMKRIGEQLGIEKHITTYTARHSYSTVLKRSGVSTEYISESLGHSDLRTTESYLDSFEDSMKKEYSSLLTKFD</sequence>
<feature type="domain" description="Core-binding (CB)" evidence="8">
    <location>
        <begin position="106"/>
        <end position="187"/>
    </location>
</feature>
<evidence type="ECO:0000256" key="1">
    <source>
        <dbReference type="ARBA" id="ARBA00008857"/>
    </source>
</evidence>
<evidence type="ECO:0000313" key="10">
    <source>
        <dbReference type="Proteomes" id="UP001204144"/>
    </source>
</evidence>
<dbReference type="Pfam" id="PF17293">
    <property type="entry name" value="Arm-DNA-bind_5"/>
    <property type="match status" value="1"/>
</dbReference>
<dbReference type="AlphaFoldDB" id="A0AAE3H0X6"/>
<dbReference type="CDD" id="cd01185">
    <property type="entry name" value="INTN1_C_like"/>
    <property type="match status" value="1"/>
</dbReference>
<reference evidence="9 10" key="1">
    <citation type="submission" date="2018-11" db="EMBL/GenBank/DDBJ databases">
        <title>Novel bacteria species description.</title>
        <authorList>
            <person name="Han J.-H."/>
        </authorList>
    </citation>
    <scope>NUCLEOTIDE SEQUENCE [LARGE SCALE GENOMIC DNA]</scope>
    <source>
        <strain evidence="9 10">KCTC23259</strain>
    </source>
</reference>
<evidence type="ECO:0000259" key="8">
    <source>
        <dbReference type="PROSITE" id="PS51900"/>
    </source>
</evidence>
<evidence type="ECO:0000313" key="9">
    <source>
        <dbReference type="EMBL" id="MCP9762964.1"/>
    </source>
</evidence>
<dbReference type="RefSeq" id="WP_255036742.1">
    <property type="nucleotide sequence ID" value="NZ_RJUF01000018.1"/>
</dbReference>
<dbReference type="PROSITE" id="PS51900">
    <property type="entry name" value="CB"/>
    <property type="match status" value="1"/>
</dbReference>
<dbReference type="GO" id="GO:0015074">
    <property type="term" value="P:DNA integration"/>
    <property type="evidence" value="ECO:0007669"/>
    <property type="project" value="UniProtKB-KW"/>
</dbReference>
<dbReference type="InterPro" id="IPR013762">
    <property type="entry name" value="Integrase-like_cat_sf"/>
</dbReference>
<dbReference type="SUPFAM" id="SSF56349">
    <property type="entry name" value="DNA breaking-rejoining enzymes"/>
    <property type="match status" value="1"/>
</dbReference>
<keyword evidence="3 5" id="KW-0238">DNA-binding</keyword>
<dbReference type="PANTHER" id="PTHR30349:SF64">
    <property type="entry name" value="PROPHAGE INTEGRASE INTD-RELATED"/>
    <property type="match status" value="1"/>
</dbReference>
<evidence type="ECO:0000256" key="6">
    <source>
        <dbReference type="SAM" id="Coils"/>
    </source>
</evidence>
<dbReference type="InterPro" id="IPR025269">
    <property type="entry name" value="SAM-like_dom"/>
</dbReference>
<comment type="similarity">
    <text evidence="1">Belongs to the 'phage' integrase family.</text>
</comment>
<dbReference type="PANTHER" id="PTHR30349">
    <property type="entry name" value="PHAGE INTEGRASE-RELATED"/>
    <property type="match status" value="1"/>
</dbReference>
<dbReference type="Proteomes" id="UP001204144">
    <property type="component" value="Unassembled WGS sequence"/>
</dbReference>
<gene>
    <name evidence="9" type="ORF">EGI31_08350</name>
</gene>
<dbReference type="Gene3D" id="1.10.150.130">
    <property type="match status" value="1"/>
</dbReference>
<accession>A0AAE3H0X6</accession>
<dbReference type="InterPro" id="IPR050090">
    <property type="entry name" value="Tyrosine_recombinase_XerCD"/>
</dbReference>
<dbReference type="EMBL" id="RJUF01000018">
    <property type="protein sequence ID" value="MCP9762964.1"/>
    <property type="molecule type" value="Genomic_DNA"/>
</dbReference>
<keyword evidence="10" id="KW-1185">Reference proteome</keyword>
<evidence type="ECO:0000259" key="7">
    <source>
        <dbReference type="PROSITE" id="PS51898"/>
    </source>
</evidence>
<evidence type="ECO:0000256" key="4">
    <source>
        <dbReference type="ARBA" id="ARBA00023172"/>
    </source>
</evidence>
<evidence type="ECO:0000256" key="3">
    <source>
        <dbReference type="ARBA" id="ARBA00023125"/>
    </source>
</evidence>